<dbReference type="RefSeq" id="WP_119437495.1">
    <property type="nucleotide sequence ID" value="NZ_QWGR01000004.1"/>
</dbReference>
<feature type="active site" description="Proton donor" evidence="12">
    <location>
        <position position="201"/>
    </location>
</feature>
<keyword evidence="15" id="KW-0732">Signal</keyword>
<evidence type="ECO:0000256" key="14">
    <source>
        <dbReference type="PIRSR" id="PIRSR005096-3"/>
    </source>
</evidence>
<protein>
    <recommendedName>
        <fullName evidence="11">Aldose 1-epimerase</fullName>
        <ecNumber evidence="11">5.1.3.3</ecNumber>
    </recommendedName>
</protein>
<dbReference type="NCBIfam" id="NF008277">
    <property type="entry name" value="PRK11055.1"/>
    <property type="match status" value="1"/>
</dbReference>
<evidence type="ECO:0000256" key="3">
    <source>
        <dbReference type="ARBA" id="ARBA00005028"/>
    </source>
</evidence>
<keyword evidence="7" id="KW-0597">Phosphoprotein</keyword>
<evidence type="ECO:0000256" key="7">
    <source>
        <dbReference type="ARBA" id="ARBA00022553"/>
    </source>
</evidence>
<comment type="pathway">
    <text evidence="3 11">Carbohydrate metabolism; hexose metabolism.</text>
</comment>
<dbReference type="CDD" id="cd09019">
    <property type="entry name" value="galactose_mutarotase_like"/>
    <property type="match status" value="1"/>
</dbReference>
<dbReference type="InterPro" id="IPR047215">
    <property type="entry name" value="Galactose_mutarotase-like"/>
</dbReference>
<dbReference type="GO" id="GO:0033499">
    <property type="term" value="P:galactose catabolic process via UDP-galactose, Leloir pathway"/>
    <property type="evidence" value="ECO:0007669"/>
    <property type="project" value="TreeGrafter"/>
</dbReference>
<dbReference type="GO" id="GO:0030246">
    <property type="term" value="F:carbohydrate binding"/>
    <property type="evidence" value="ECO:0007669"/>
    <property type="project" value="InterPro"/>
</dbReference>
<evidence type="ECO:0000256" key="2">
    <source>
        <dbReference type="ARBA" id="ARBA00004496"/>
    </source>
</evidence>
<evidence type="ECO:0000256" key="5">
    <source>
        <dbReference type="ARBA" id="ARBA00011245"/>
    </source>
</evidence>
<dbReference type="OrthoDB" id="9779408at2"/>
<keyword evidence="6" id="KW-0963">Cytoplasm</keyword>
<gene>
    <name evidence="16" type="ORF">D1614_08545</name>
</gene>
<comment type="caution">
    <text evidence="16">The sequence shown here is derived from an EMBL/GenBank/DDBJ whole genome shotgun (WGS) entry which is preliminary data.</text>
</comment>
<dbReference type="GO" id="GO:0005737">
    <property type="term" value="C:cytoplasm"/>
    <property type="evidence" value="ECO:0007669"/>
    <property type="project" value="UniProtKB-SubCell"/>
</dbReference>
<reference evidence="16 17" key="1">
    <citation type="submission" date="2018-08" db="EMBL/GenBank/DDBJ databases">
        <title>Pallidiluteibacterium maritimus gen. nov., sp. nov., isolated from coastal sediment.</title>
        <authorList>
            <person name="Zhou L.Y."/>
        </authorList>
    </citation>
    <scope>NUCLEOTIDE SEQUENCE [LARGE SCALE GENOMIC DNA]</scope>
    <source>
        <strain evidence="16 17">XSD2</strain>
    </source>
</reference>
<evidence type="ECO:0000256" key="10">
    <source>
        <dbReference type="ARBA" id="ARBA00023277"/>
    </source>
</evidence>
<dbReference type="Gene3D" id="2.70.98.10">
    <property type="match status" value="1"/>
</dbReference>
<accession>A0A399T1G2</accession>
<dbReference type="InterPro" id="IPR015443">
    <property type="entry name" value="Aldose_1-epimerase"/>
</dbReference>
<keyword evidence="10 11" id="KW-0119">Carbohydrate metabolism</keyword>
<evidence type="ECO:0000256" key="8">
    <source>
        <dbReference type="ARBA" id="ARBA00022837"/>
    </source>
</evidence>
<feature type="chain" id="PRO_5017383694" description="Aldose 1-epimerase" evidence="15">
    <location>
        <begin position="18"/>
        <end position="373"/>
    </location>
</feature>
<dbReference type="EC" id="5.1.3.3" evidence="11"/>
<dbReference type="PANTHER" id="PTHR10091">
    <property type="entry name" value="ALDOSE-1-EPIMERASE"/>
    <property type="match status" value="1"/>
</dbReference>
<dbReference type="InterPro" id="IPR008183">
    <property type="entry name" value="Aldose_1/G6P_1-epimerase"/>
</dbReference>
<dbReference type="UniPathway" id="UPA00242"/>
<evidence type="ECO:0000256" key="9">
    <source>
        <dbReference type="ARBA" id="ARBA00023235"/>
    </source>
</evidence>
<dbReference type="Proteomes" id="UP000265926">
    <property type="component" value="Unassembled WGS sequence"/>
</dbReference>
<comment type="similarity">
    <text evidence="4 11">Belongs to the aldose epimerase family.</text>
</comment>
<dbReference type="InterPro" id="IPR014718">
    <property type="entry name" value="GH-type_carb-bd"/>
</dbReference>
<dbReference type="InterPro" id="IPR011013">
    <property type="entry name" value="Gal_mutarotase_sf_dom"/>
</dbReference>
<sequence length="373" mass="40993">MKNSIVALLLVLSFACAPEKKMPELIPAANFQKEVDEKPVNLYTLKNSQGVVTQITNFGGKVVSLWTPDKQGNFGDVVLGFNTIDEYLKTSEKYFGSLIGRYGNRIANGQFALNDTVYTLAKNNGENALHGGIVGYNNVVWDAEQPDDQTLVLMYHSPDGEEGYPGNLDVKVQYKLTDANELKIEYWATTDKATPVNLTHHSFFNLKGAGQGDVNEHVVQINADNYTPVDAGLIPTGEIAPVEGTPMDFRTPTAIGARINDDFGQLKLGNGYDHNWVLNQAANGLTFAAKVVEPQTGRTMEVYTNEPGMQFYGGNFLDGKAVGKEGVPYAFRGAFCMETQHFPDSPNKPEFPSTILEPGNEYYSICVYKFGVE</sequence>
<dbReference type="GO" id="GO:0006006">
    <property type="term" value="P:glucose metabolic process"/>
    <property type="evidence" value="ECO:0007669"/>
    <property type="project" value="TreeGrafter"/>
</dbReference>
<evidence type="ECO:0000256" key="1">
    <source>
        <dbReference type="ARBA" id="ARBA00001913"/>
    </source>
</evidence>
<dbReference type="FunFam" id="2.70.98.10:FF:000003">
    <property type="entry name" value="Aldose 1-epimerase"/>
    <property type="match status" value="1"/>
</dbReference>
<dbReference type="PROSITE" id="PS51257">
    <property type="entry name" value="PROKAR_LIPOPROTEIN"/>
    <property type="match status" value="1"/>
</dbReference>
<evidence type="ECO:0000256" key="4">
    <source>
        <dbReference type="ARBA" id="ARBA00006206"/>
    </source>
</evidence>
<dbReference type="AlphaFoldDB" id="A0A399T1G2"/>
<dbReference type="EMBL" id="QWGR01000004">
    <property type="protein sequence ID" value="RIJ48575.1"/>
    <property type="molecule type" value="Genomic_DNA"/>
</dbReference>
<evidence type="ECO:0000313" key="17">
    <source>
        <dbReference type="Proteomes" id="UP000265926"/>
    </source>
</evidence>
<feature type="binding site" evidence="14">
    <location>
        <begin position="104"/>
        <end position="105"/>
    </location>
    <ligand>
        <name>beta-D-galactose</name>
        <dbReference type="ChEBI" id="CHEBI:27667"/>
    </ligand>
</feature>
<dbReference type="SUPFAM" id="SSF74650">
    <property type="entry name" value="Galactose mutarotase-like"/>
    <property type="match status" value="1"/>
</dbReference>
<evidence type="ECO:0000256" key="12">
    <source>
        <dbReference type="PIRSR" id="PIRSR005096-1"/>
    </source>
</evidence>
<feature type="signal peptide" evidence="15">
    <location>
        <begin position="1"/>
        <end position="17"/>
    </location>
</feature>
<evidence type="ECO:0000256" key="13">
    <source>
        <dbReference type="PIRSR" id="PIRSR005096-2"/>
    </source>
</evidence>
<dbReference type="PIRSF" id="PIRSF005096">
    <property type="entry name" value="GALM"/>
    <property type="match status" value="1"/>
</dbReference>
<evidence type="ECO:0000256" key="6">
    <source>
        <dbReference type="ARBA" id="ARBA00022490"/>
    </source>
</evidence>
<comment type="subcellular location">
    <subcellularLocation>
        <location evidence="2">Cytoplasm</location>
    </subcellularLocation>
</comment>
<comment type="catalytic activity">
    <reaction evidence="11">
        <text>alpha-D-glucose = beta-D-glucose</text>
        <dbReference type="Rhea" id="RHEA:10264"/>
        <dbReference type="ChEBI" id="CHEBI:15903"/>
        <dbReference type="ChEBI" id="CHEBI:17925"/>
        <dbReference type="EC" id="5.1.3.3"/>
    </reaction>
</comment>
<organism evidence="16 17">
    <name type="scientific">Maribellus luteus</name>
    <dbReference type="NCBI Taxonomy" id="2305463"/>
    <lineage>
        <taxon>Bacteria</taxon>
        <taxon>Pseudomonadati</taxon>
        <taxon>Bacteroidota</taxon>
        <taxon>Bacteroidia</taxon>
        <taxon>Marinilabiliales</taxon>
        <taxon>Prolixibacteraceae</taxon>
        <taxon>Maribellus</taxon>
    </lineage>
</organism>
<keyword evidence="9 11" id="KW-0413">Isomerase</keyword>
<dbReference type="GO" id="GO:0004034">
    <property type="term" value="F:aldose 1-epimerase activity"/>
    <property type="evidence" value="ECO:0007669"/>
    <property type="project" value="UniProtKB-EC"/>
</dbReference>
<feature type="binding site" evidence="13">
    <location>
        <position position="273"/>
    </location>
    <ligand>
        <name>beta-D-galactose</name>
        <dbReference type="ChEBI" id="CHEBI:27667"/>
    </ligand>
</feature>
<evidence type="ECO:0000256" key="11">
    <source>
        <dbReference type="PIRNR" id="PIRNR005096"/>
    </source>
</evidence>
<dbReference type="PANTHER" id="PTHR10091:SF0">
    <property type="entry name" value="GALACTOSE MUTAROTASE"/>
    <property type="match status" value="1"/>
</dbReference>
<name>A0A399T1G2_9BACT</name>
<evidence type="ECO:0000256" key="15">
    <source>
        <dbReference type="SAM" id="SignalP"/>
    </source>
</evidence>
<proteinExistence type="inferred from homology"/>
<comment type="subunit">
    <text evidence="5">Monomer.</text>
</comment>
<keyword evidence="8" id="KW-0106">Calcium</keyword>
<evidence type="ECO:0000313" key="16">
    <source>
        <dbReference type="EMBL" id="RIJ48575.1"/>
    </source>
</evidence>
<keyword evidence="17" id="KW-1185">Reference proteome</keyword>
<dbReference type="Pfam" id="PF01263">
    <property type="entry name" value="Aldose_epim"/>
    <property type="match status" value="1"/>
</dbReference>
<comment type="cofactor">
    <cofactor evidence="1">
        <name>Ca(2+)</name>
        <dbReference type="ChEBI" id="CHEBI:29108"/>
    </cofactor>
</comment>
<feature type="active site" description="Proton acceptor" evidence="12">
    <location>
        <position position="338"/>
    </location>
</feature>